<keyword evidence="3" id="KW-0963">Cytoplasm</keyword>
<dbReference type="Pfam" id="PF00582">
    <property type="entry name" value="Usp"/>
    <property type="match status" value="2"/>
</dbReference>
<protein>
    <recommendedName>
        <fullName evidence="5">UspA domain-containing protein</fullName>
    </recommendedName>
</protein>
<accession>A0A1E5INY5</accession>
<feature type="domain" description="UspA" evidence="5">
    <location>
        <begin position="4"/>
        <end position="145"/>
    </location>
</feature>
<dbReference type="CDD" id="cd00293">
    <property type="entry name" value="USP-like"/>
    <property type="match status" value="1"/>
</dbReference>
<dbReference type="RefSeq" id="WP_069672095.1">
    <property type="nucleotide sequence ID" value="NZ_MCBT01000048.1"/>
</dbReference>
<evidence type="ECO:0000313" key="7">
    <source>
        <dbReference type="Proteomes" id="UP000095230"/>
    </source>
</evidence>
<dbReference type="PANTHER" id="PTHR47892:SF1">
    <property type="entry name" value="UNIVERSAL STRESS PROTEIN E"/>
    <property type="match status" value="1"/>
</dbReference>
<gene>
    <name evidence="6" type="ORF">BEL05_04240</name>
</gene>
<evidence type="ECO:0000259" key="5">
    <source>
        <dbReference type="Pfam" id="PF00582"/>
    </source>
</evidence>
<dbReference type="SUPFAM" id="SSF52402">
    <property type="entry name" value="Adenine nucleotide alpha hydrolases-like"/>
    <property type="match status" value="2"/>
</dbReference>
<evidence type="ECO:0000313" key="6">
    <source>
        <dbReference type="EMBL" id="OEG72205.1"/>
    </source>
</evidence>
<proteinExistence type="inferred from homology"/>
<sequence>MDSYQRILVVVDEHDFTLKGISRAAYIAGKNHAAVIVMLLEHGNTVNRLLDAFEVKTEIGKPSTLEEKHYCLHEFTKKAAHTGINISMASISCHSSDDVLQFCLDFKVDAVVVSASRHKMWDWLTIKPLDLRLVRESDQPVFVVKDHPWQPGGHILSFVEPCCEDEDHKSLNSTVLQTSAHFSHLLQGDCHLIDCFYGDNPSISFHLENDQRTNQQHHIEKLSNCLSQYHLDSRGGNDNNLLLHVAKALPEDAIESVAKEVDSELVIVGDFGHQGLLNNMCGNIAELVIDRINCDLLVVKPQSMH</sequence>
<dbReference type="STRING" id="23.BEL05_04240"/>
<dbReference type="EMBL" id="MCBT01000048">
    <property type="protein sequence ID" value="OEG72205.1"/>
    <property type="molecule type" value="Genomic_DNA"/>
</dbReference>
<dbReference type="PANTHER" id="PTHR47892">
    <property type="entry name" value="UNIVERSAL STRESS PROTEIN E"/>
    <property type="match status" value="1"/>
</dbReference>
<evidence type="ECO:0000256" key="2">
    <source>
        <dbReference type="ARBA" id="ARBA00008791"/>
    </source>
</evidence>
<dbReference type="Proteomes" id="UP000095230">
    <property type="component" value="Unassembled WGS sequence"/>
</dbReference>
<comment type="subcellular location">
    <subcellularLocation>
        <location evidence="1">Cytoplasm</location>
    </subcellularLocation>
</comment>
<reference evidence="6 7" key="1">
    <citation type="submission" date="2016-07" db="EMBL/GenBank/DDBJ databases">
        <title>Whole-genome of two Shewanella species isolated from a digestive organ of sea cucumber Apostichopus japonicus Selenka 1867.</title>
        <authorList>
            <person name="Hong H.-H."/>
            <person name="Choi H."/>
            <person name="Cheon S."/>
            <person name="Oh J.-S."/>
            <person name="Lee H.-G."/>
            <person name="Park C."/>
        </authorList>
    </citation>
    <scope>NUCLEOTIDE SEQUENCE [LARGE SCALE GENOMIC DNA]</scope>
    <source>
        <strain evidence="6 7">CSB03KR</strain>
    </source>
</reference>
<dbReference type="GO" id="GO:0005737">
    <property type="term" value="C:cytoplasm"/>
    <property type="evidence" value="ECO:0007669"/>
    <property type="project" value="UniProtKB-SubCell"/>
</dbReference>
<name>A0A1E5INY5_SHECO</name>
<dbReference type="OrthoDB" id="9792500at2"/>
<evidence type="ECO:0000256" key="1">
    <source>
        <dbReference type="ARBA" id="ARBA00004496"/>
    </source>
</evidence>
<evidence type="ECO:0000256" key="4">
    <source>
        <dbReference type="ARBA" id="ARBA00037131"/>
    </source>
</evidence>
<dbReference type="Gene3D" id="3.40.50.12370">
    <property type="match status" value="1"/>
</dbReference>
<feature type="domain" description="UspA" evidence="5">
    <location>
        <begin position="233"/>
        <end position="300"/>
    </location>
</feature>
<dbReference type="InterPro" id="IPR006016">
    <property type="entry name" value="UspA"/>
</dbReference>
<comment type="similarity">
    <text evidence="2">Belongs to the universal stress protein A family.</text>
</comment>
<evidence type="ECO:0000256" key="3">
    <source>
        <dbReference type="ARBA" id="ARBA00022490"/>
    </source>
</evidence>
<comment type="function">
    <text evidence="4">Required for resistance to DNA-damaging agents.</text>
</comment>
<organism evidence="6 7">
    <name type="scientific">Shewanella colwelliana</name>
    <name type="common">Alteromonas colwelliana</name>
    <dbReference type="NCBI Taxonomy" id="23"/>
    <lineage>
        <taxon>Bacteria</taxon>
        <taxon>Pseudomonadati</taxon>
        <taxon>Pseudomonadota</taxon>
        <taxon>Gammaproteobacteria</taxon>
        <taxon>Alteromonadales</taxon>
        <taxon>Shewanellaceae</taxon>
        <taxon>Shewanella</taxon>
    </lineage>
</organism>
<dbReference type="AlphaFoldDB" id="A0A1E5INY5"/>
<comment type="caution">
    <text evidence="6">The sequence shown here is derived from an EMBL/GenBank/DDBJ whole genome shotgun (WGS) entry which is preliminary data.</text>
</comment>